<comment type="caution">
    <text evidence="2">The sequence shown here is derived from an EMBL/GenBank/DDBJ whole genome shotgun (WGS) entry which is preliminary data.</text>
</comment>
<dbReference type="EMBL" id="JAUJFI010000036">
    <property type="protein sequence ID" value="MDQ2103027.1"/>
    <property type="molecule type" value="Genomic_DNA"/>
</dbReference>
<name>A0ABU0WGL8_9PROT</name>
<evidence type="ECO:0000313" key="2">
    <source>
        <dbReference type="EMBL" id="MDQ2103027.1"/>
    </source>
</evidence>
<organism evidence="2 3">
    <name type="scientific">Azospirillum isscasi</name>
    <dbReference type="NCBI Taxonomy" id="3053926"/>
    <lineage>
        <taxon>Bacteria</taxon>
        <taxon>Pseudomonadati</taxon>
        <taxon>Pseudomonadota</taxon>
        <taxon>Alphaproteobacteria</taxon>
        <taxon>Rhodospirillales</taxon>
        <taxon>Azospirillaceae</taxon>
        <taxon>Azospirillum</taxon>
    </lineage>
</organism>
<dbReference type="Gene3D" id="3.10.450.50">
    <property type="match status" value="1"/>
</dbReference>
<dbReference type="SUPFAM" id="SSF54427">
    <property type="entry name" value="NTF2-like"/>
    <property type="match status" value="1"/>
</dbReference>
<evidence type="ECO:0000313" key="3">
    <source>
        <dbReference type="Proteomes" id="UP001227317"/>
    </source>
</evidence>
<gene>
    <name evidence="2" type="ORF">QSG27_10010</name>
</gene>
<proteinExistence type="predicted"/>
<dbReference type="CDD" id="cd00531">
    <property type="entry name" value="NTF2_like"/>
    <property type="match status" value="1"/>
</dbReference>
<protein>
    <submittedName>
        <fullName evidence="2">Nuclear transport factor 2 family protein</fullName>
    </submittedName>
</protein>
<dbReference type="Proteomes" id="UP001227317">
    <property type="component" value="Unassembled WGS sequence"/>
</dbReference>
<sequence length="184" mass="21193">MTGDEQAAVARLLAEAEIRGQLARYARSVDRRDWEAVRDCYFPDAEDWHGAYRGGRDGFIDWVRARHAETRRSVHFLGNVHFDWLSPHSVLVETYFIAMKREADPEDSGGRARDDTVIGRYLDHFERRGGRWAVAAREVVYDLTRTSWAAGDEPAMAGQLGRRDSDDPFYAMRARLCATRDDRR</sequence>
<feature type="domain" description="SnoaL-like" evidence="1">
    <location>
        <begin position="11"/>
        <end position="137"/>
    </location>
</feature>
<dbReference type="InterPro" id="IPR037401">
    <property type="entry name" value="SnoaL-like"/>
</dbReference>
<dbReference type="Pfam" id="PF13577">
    <property type="entry name" value="SnoaL_4"/>
    <property type="match status" value="1"/>
</dbReference>
<dbReference type="RefSeq" id="WP_306705663.1">
    <property type="nucleotide sequence ID" value="NZ_JAUJFI010000036.1"/>
</dbReference>
<keyword evidence="3" id="KW-1185">Reference proteome</keyword>
<reference evidence="2 3" key="1">
    <citation type="submission" date="2023-06" db="EMBL/GenBank/DDBJ databases">
        <title>Azospirillum isscasensis sp.nov, a bacterium isolated from rhizosphere soil of rice.</title>
        <authorList>
            <person name="Wang H."/>
        </authorList>
    </citation>
    <scope>NUCLEOTIDE SEQUENCE [LARGE SCALE GENOMIC DNA]</scope>
    <source>
        <strain evidence="2 3">C340-1</strain>
    </source>
</reference>
<accession>A0ABU0WGL8</accession>
<dbReference type="InterPro" id="IPR032710">
    <property type="entry name" value="NTF2-like_dom_sf"/>
</dbReference>
<evidence type="ECO:0000259" key="1">
    <source>
        <dbReference type="Pfam" id="PF13577"/>
    </source>
</evidence>